<comment type="caution">
    <text evidence="2">The sequence shown here is derived from an EMBL/GenBank/DDBJ whole genome shotgun (WGS) entry which is preliminary data.</text>
</comment>
<feature type="region of interest" description="Disordered" evidence="1">
    <location>
        <begin position="82"/>
        <end position="124"/>
    </location>
</feature>
<dbReference type="EMBL" id="JASCZI010213811">
    <property type="protein sequence ID" value="MED6201654.1"/>
    <property type="molecule type" value="Genomic_DNA"/>
</dbReference>
<reference evidence="2 3" key="1">
    <citation type="journal article" date="2023" name="Plants (Basel)">
        <title>Bridging the Gap: Combining Genomics and Transcriptomics Approaches to Understand Stylosanthes scabra, an Orphan Legume from the Brazilian Caatinga.</title>
        <authorList>
            <person name="Ferreira-Neto J.R.C."/>
            <person name="da Silva M.D."/>
            <person name="Binneck E."/>
            <person name="de Melo N.F."/>
            <person name="da Silva R.H."/>
            <person name="de Melo A.L.T.M."/>
            <person name="Pandolfi V."/>
            <person name="Bustamante F.O."/>
            <person name="Brasileiro-Vidal A.C."/>
            <person name="Benko-Iseppon A.M."/>
        </authorList>
    </citation>
    <scope>NUCLEOTIDE SEQUENCE [LARGE SCALE GENOMIC DNA]</scope>
    <source>
        <tissue evidence="2">Leaves</tissue>
    </source>
</reference>
<accession>A0ABU6XVG6</accession>
<name>A0ABU6XVG6_9FABA</name>
<dbReference type="Proteomes" id="UP001341840">
    <property type="component" value="Unassembled WGS sequence"/>
</dbReference>
<organism evidence="2 3">
    <name type="scientific">Stylosanthes scabra</name>
    <dbReference type="NCBI Taxonomy" id="79078"/>
    <lineage>
        <taxon>Eukaryota</taxon>
        <taxon>Viridiplantae</taxon>
        <taxon>Streptophyta</taxon>
        <taxon>Embryophyta</taxon>
        <taxon>Tracheophyta</taxon>
        <taxon>Spermatophyta</taxon>
        <taxon>Magnoliopsida</taxon>
        <taxon>eudicotyledons</taxon>
        <taxon>Gunneridae</taxon>
        <taxon>Pentapetalae</taxon>
        <taxon>rosids</taxon>
        <taxon>fabids</taxon>
        <taxon>Fabales</taxon>
        <taxon>Fabaceae</taxon>
        <taxon>Papilionoideae</taxon>
        <taxon>50 kb inversion clade</taxon>
        <taxon>dalbergioids sensu lato</taxon>
        <taxon>Dalbergieae</taxon>
        <taxon>Pterocarpus clade</taxon>
        <taxon>Stylosanthes</taxon>
    </lineage>
</organism>
<feature type="compositionally biased region" description="Low complexity" evidence="1">
    <location>
        <begin position="90"/>
        <end position="99"/>
    </location>
</feature>
<feature type="compositionally biased region" description="Basic and acidic residues" evidence="1">
    <location>
        <begin position="115"/>
        <end position="124"/>
    </location>
</feature>
<gene>
    <name evidence="2" type="ORF">PIB30_097148</name>
</gene>
<keyword evidence="3" id="KW-1185">Reference proteome</keyword>
<sequence length="124" mass="14128">MLRSNSYPNLLVFYPEIERTLRRARHVRRRIEFENNLHSQTKNLASENNSAYSSDSDFDCDILSSSDTGKIKKGSLKSKKRSFWSISGQSPMPSSTPRRPSQDLSTQSPRLAHSKPLETLKDNA</sequence>
<evidence type="ECO:0000313" key="2">
    <source>
        <dbReference type="EMBL" id="MED6201654.1"/>
    </source>
</evidence>
<evidence type="ECO:0000256" key="1">
    <source>
        <dbReference type="SAM" id="MobiDB-lite"/>
    </source>
</evidence>
<proteinExistence type="predicted"/>
<evidence type="ECO:0000313" key="3">
    <source>
        <dbReference type="Proteomes" id="UP001341840"/>
    </source>
</evidence>
<protein>
    <submittedName>
        <fullName evidence="2">Uncharacterized protein</fullName>
    </submittedName>
</protein>